<evidence type="ECO:0000313" key="15">
    <source>
        <dbReference type="EMBL" id="PWA15074.1"/>
    </source>
</evidence>
<keyword evidence="16" id="KW-1185">Reference proteome</keyword>
<dbReference type="Gene3D" id="3.30.710.10">
    <property type="entry name" value="Potassium Channel Kv1.1, Chain A"/>
    <property type="match status" value="1"/>
</dbReference>
<dbReference type="Gene3D" id="3.30.160.60">
    <property type="entry name" value="Classic Zinc Finger"/>
    <property type="match status" value="3"/>
</dbReference>
<evidence type="ECO:0000256" key="2">
    <source>
        <dbReference type="ARBA" id="ARBA00004123"/>
    </source>
</evidence>
<dbReference type="PANTHER" id="PTHR46105:SF29">
    <property type="entry name" value="ZINC FINGER AND BTB DOMAIN CONTAINING 12"/>
    <property type="match status" value="1"/>
</dbReference>
<evidence type="ECO:0000256" key="10">
    <source>
        <dbReference type="ARBA" id="ARBA00023242"/>
    </source>
</evidence>
<evidence type="ECO:0000256" key="6">
    <source>
        <dbReference type="ARBA" id="ARBA00022833"/>
    </source>
</evidence>
<comment type="function">
    <text evidence="1">May be involved in transcriptional regulation.</text>
</comment>
<evidence type="ECO:0000256" key="5">
    <source>
        <dbReference type="ARBA" id="ARBA00022771"/>
    </source>
</evidence>
<dbReference type="PROSITE" id="PS00028">
    <property type="entry name" value="ZINC_FINGER_C2H2_1"/>
    <property type="match status" value="3"/>
</dbReference>
<feature type="domain" description="C2H2-type" evidence="14">
    <location>
        <begin position="595"/>
        <end position="622"/>
    </location>
</feature>
<evidence type="ECO:0000256" key="7">
    <source>
        <dbReference type="ARBA" id="ARBA00023015"/>
    </source>
</evidence>
<dbReference type="SUPFAM" id="SSF54695">
    <property type="entry name" value="POZ domain"/>
    <property type="match status" value="1"/>
</dbReference>
<keyword evidence="7" id="KW-0805">Transcription regulation</keyword>
<dbReference type="AlphaFoldDB" id="A0A315UU77"/>
<dbReference type="STRING" id="33528.ENSGAFP00000003424"/>
<dbReference type="FunFam" id="3.30.160.60:FF:000100">
    <property type="entry name" value="Zinc finger 45-like"/>
    <property type="match status" value="1"/>
</dbReference>
<keyword evidence="3" id="KW-0479">Metal-binding</keyword>
<evidence type="ECO:0000256" key="9">
    <source>
        <dbReference type="ARBA" id="ARBA00023163"/>
    </source>
</evidence>
<keyword evidence="5 11" id="KW-0863">Zinc-finger</keyword>
<protein>
    <recommendedName>
        <fullName evidence="17">BTB domain-containing protein</fullName>
    </recommendedName>
</protein>
<dbReference type="InterPro" id="IPR000210">
    <property type="entry name" value="BTB/POZ_dom"/>
</dbReference>
<keyword evidence="4" id="KW-0677">Repeat</keyword>
<proteinExistence type="predicted"/>
<dbReference type="GO" id="GO:0005634">
    <property type="term" value="C:nucleus"/>
    <property type="evidence" value="ECO:0007669"/>
    <property type="project" value="UniProtKB-SubCell"/>
</dbReference>
<keyword evidence="9" id="KW-0804">Transcription</keyword>
<dbReference type="PANTHER" id="PTHR46105">
    <property type="entry name" value="AGAP004733-PA"/>
    <property type="match status" value="1"/>
</dbReference>
<comment type="subcellular location">
    <subcellularLocation>
        <location evidence="2">Nucleus</location>
    </subcellularLocation>
</comment>
<evidence type="ECO:0000256" key="4">
    <source>
        <dbReference type="ARBA" id="ARBA00022737"/>
    </source>
</evidence>
<reference evidence="15 16" key="1">
    <citation type="journal article" date="2018" name="G3 (Bethesda)">
        <title>A High-Quality Reference Genome for the Invasive Mosquitofish Gambusia affinis Using a Chicago Library.</title>
        <authorList>
            <person name="Hoffberg S.L."/>
            <person name="Troendle N.J."/>
            <person name="Glenn T.C."/>
            <person name="Mahmud O."/>
            <person name="Louha S."/>
            <person name="Chalopin D."/>
            <person name="Bennetzen J.L."/>
            <person name="Mauricio R."/>
        </authorList>
    </citation>
    <scope>NUCLEOTIDE SEQUENCE [LARGE SCALE GENOMIC DNA]</scope>
    <source>
        <strain evidence="15">NE01/NJP1002.9</strain>
        <tissue evidence="15">Muscle</tissue>
    </source>
</reference>
<feature type="compositionally biased region" description="Basic residues" evidence="12">
    <location>
        <begin position="444"/>
        <end position="460"/>
    </location>
</feature>
<feature type="compositionally biased region" description="Basic and acidic residues" evidence="12">
    <location>
        <begin position="685"/>
        <end position="700"/>
    </location>
</feature>
<dbReference type="InterPro" id="IPR013087">
    <property type="entry name" value="Znf_C2H2_type"/>
</dbReference>
<dbReference type="Proteomes" id="UP000250572">
    <property type="component" value="Unassembled WGS sequence"/>
</dbReference>
<dbReference type="EMBL" id="NHOQ01002733">
    <property type="protein sequence ID" value="PWA15074.1"/>
    <property type="molecule type" value="Genomic_DNA"/>
</dbReference>
<sequence length="717" mass="79071">MLEFQHDWSAGGLFSGGEGGGDHVSPSSAASERPFSGFLDVGDESTLGSSMEADVMRTATSGLSSKALRLFYVYVCVGTPESWGPRPIFLSQSIDFKIADQKSAGVHLIYGLATEEESLGNRFKVSFTGESPVACYSRSRDGTSCENEAEKVCWPDNMETVCFRLPGHGDTTLKHMNSLRYRQHFCDITIVASNNQTFKGHKVVLAACSPFLRDQFLLNPSPRLQVSMLYSSSVVCDLLQSCYTGMLQFSPEEIVNYLTAASYFQMEHIVERCRAALERYVQLKNPNLVKMAEEDGQVRPVILSANVHSVASPLTTQPSPIEQHSPAVITLEEENSETSAQHAGDSPVLDEPDAKVNTMGEEEENRPEDYSVYRVYIPEEELANRDREADKGDSADVPQDLCYPETNRIFIAGDGSECDLDSAEDLSFGGLRAFRRRLSEPKISRGRGRGRGRGFKKRKWGSSQEKRSPTLAHRQDLWYAAAAGLGGGFALDFSQEDLKTAANYFVDFPRLDFALGSVHGEKVSPMNQFSLEESGAGEGSSGLNAVGTNEGGDESVAVVGSTSSVTGPVICEHCGLTFPSAHSLAVHSRSTHLLYVCPCCGKHFHHSSNLTRHMAVHRGAAKAHQCPLCYKTFTQKSTLIDHMNLHSGERPHRCAYCHARFAHKPALRRHLKEQHGKTTGQNSLHEQEERERARETAVREPEEEQECLVTEQTEQVS</sequence>
<dbReference type="PROSITE" id="PS50097">
    <property type="entry name" value="BTB"/>
    <property type="match status" value="1"/>
</dbReference>
<dbReference type="FunFam" id="3.30.160.60:FF:000145">
    <property type="entry name" value="Zinc finger protein 574"/>
    <property type="match status" value="1"/>
</dbReference>
<keyword evidence="6" id="KW-0862">Zinc</keyword>
<evidence type="ECO:0000259" key="14">
    <source>
        <dbReference type="PROSITE" id="PS50157"/>
    </source>
</evidence>
<feature type="domain" description="C2H2-type" evidence="14">
    <location>
        <begin position="624"/>
        <end position="651"/>
    </location>
</feature>
<evidence type="ECO:0000313" key="16">
    <source>
        <dbReference type="Proteomes" id="UP000250572"/>
    </source>
</evidence>
<dbReference type="InterPro" id="IPR011333">
    <property type="entry name" value="SKP1/BTB/POZ_sf"/>
</dbReference>
<accession>A0A315UU77</accession>
<evidence type="ECO:0008006" key="17">
    <source>
        <dbReference type="Google" id="ProtNLM"/>
    </source>
</evidence>
<evidence type="ECO:0000256" key="1">
    <source>
        <dbReference type="ARBA" id="ARBA00003767"/>
    </source>
</evidence>
<feature type="region of interest" description="Disordered" evidence="12">
    <location>
        <begin position="333"/>
        <end position="353"/>
    </location>
</feature>
<dbReference type="InterPro" id="IPR036236">
    <property type="entry name" value="Znf_C2H2_sf"/>
</dbReference>
<dbReference type="InterPro" id="IPR050457">
    <property type="entry name" value="ZnFinger_BTB_dom_contain"/>
</dbReference>
<evidence type="ECO:0000256" key="12">
    <source>
        <dbReference type="SAM" id="MobiDB-lite"/>
    </source>
</evidence>
<dbReference type="SMART" id="SM00355">
    <property type="entry name" value="ZnF_C2H2"/>
    <property type="match status" value="4"/>
</dbReference>
<keyword evidence="8" id="KW-0238">DNA-binding</keyword>
<feature type="region of interest" description="Disordered" evidence="12">
    <location>
        <begin position="670"/>
        <end position="717"/>
    </location>
</feature>
<gene>
    <name evidence="15" type="ORF">CCH79_00008625</name>
</gene>
<dbReference type="GO" id="GO:0000981">
    <property type="term" value="F:DNA-binding transcription factor activity, RNA polymerase II-specific"/>
    <property type="evidence" value="ECO:0007669"/>
    <property type="project" value="TreeGrafter"/>
</dbReference>
<evidence type="ECO:0000259" key="13">
    <source>
        <dbReference type="PROSITE" id="PS50097"/>
    </source>
</evidence>
<dbReference type="Pfam" id="PF00651">
    <property type="entry name" value="BTB"/>
    <property type="match status" value="1"/>
</dbReference>
<evidence type="ECO:0000256" key="8">
    <source>
        <dbReference type="ARBA" id="ARBA00023125"/>
    </source>
</evidence>
<feature type="domain" description="BTB" evidence="13">
    <location>
        <begin position="186"/>
        <end position="251"/>
    </location>
</feature>
<comment type="caution">
    <text evidence="15">The sequence shown here is derived from an EMBL/GenBank/DDBJ whole genome shotgun (WGS) entry which is preliminary data.</text>
</comment>
<feature type="region of interest" description="Disordered" evidence="12">
    <location>
        <begin position="443"/>
        <end position="469"/>
    </location>
</feature>
<organism evidence="15 16">
    <name type="scientific">Gambusia affinis</name>
    <name type="common">Western mosquitofish</name>
    <name type="synonym">Heterandria affinis</name>
    <dbReference type="NCBI Taxonomy" id="33528"/>
    <lineage>
        <taxon>Eukaryota</taxon>
        <taxon>Metazoa</taxon>
        <taxon>Chordata</taxon>
        <taxon>Craniata</taxon>
        <taxon>Vertebrata</taxon>
        <taxon>Euteleostomi</taxon>
        <taxon>Actinopterygii</taxon>
        <taxon>Neopterygii</taxon>
        <taxon>Teleostei</taxon>
        <taxon>Neoteleostei</taxon>
        <taxon>Acanthomorphata</taxon>
        <taxon>Ovalentaria</taxon>
        <taxon>Atherinomorphae</taxon>
        <taxon>Cyprinodontiformes</taxon>
        <taxon>Poeciliidae</taxon>
        <taxon>Poeciliinae</taxon>
        <taxon>Gambusia</taxon>
    </lineage>
</organism>
<dbReference type="PROSITE" id="PS50157">
    <property type="entry name" value="ZINC_FINGER_C2H2_2"/>
    <property type="match status" value="4"/>
</dbReference>
<feature type="domain" description="C2H2-type" evidence="14">
    <location>
        <begin position="569"/>
        <end position="592"/>
    </location>
</feature>
<keyword evidence="10" id="KW-0539">Nucleus</keyword>
<evidence type="ECO:0000256" key="3">
    <source>
        <dbReference type="ARBA" id="ARBA00022723"/>
    </source>
</evidence>
<dbReference type="GO" id="GO:0000978">
    <property type="term" value="F:RNA polymerase II cis-regulatory region sequence-specific DNA binding"/>
    <property type="evidence" value="ECO:0007669"/>
    <property type="project" value="TreeGrafter"/>
</dbReference>
<dbReference type="SUPFAM" id="SSF57667">
    <property type="entry name" value="beta-beta-alpha zinc fingers"/>
    <property type="match status" value="2"/>
</dbReference>
<dbReference type="SMART" id="SM00225">
    <property type="entry name" value="BTB"/>
    <property type="match status" value="1"/>
</dbReference>
<evidence type="ECO:0000256" key="11">
    <source>
        <dbReference type="PROSITE-ProRule" id="PRU00042"/>
    </source>
</evidence>
<dbReference type="Pfam" id="PF00096">
    <property type="entry name" value="zf-C2H2"/>
    <property type="match status" value="3"/>
</dbReference>
<feature type="domain" description="C2H2-type" evidence="14">
    <location>
        <begin position="652"/>
        <end position="675"/>
    </location>
</feature>
<name>A0A315UU77_GAMAF</name>
<dbReference type="GO" id="GO:0008270">
    <property type="term" value="F:zinc ion binding"/>
    <property type="evidence" value="ECO:0007669"/>
    <property type="project" value="UniProtKB-KW"/>
</dbReference>